<comment type="cofactor">
    <cofactor evidence="1 8">
        <name>heme</name>
        <dbReference type="ChEBI" id="CHEBI:30413"/>
    </cofactor>
</comment>
<evidence type="ECO:0000256" key="5">
    <source>
        <dbReference type="ARBA" id="ARBA00023002"/>
    </source>
</evidence>
<dbReference type="GO" id="GO:0016705">
    <property type="term" value="F:oxidoreductase activity, acting on paired donors, with incorporation or reduction of molecular oxygen"/>
    <property type="evidence" value="ECO:0007669"/>
    <property type="project" value="InterPro"/>
</dbReference>
<evidence type="ECO:0000256" key="1">
    <source>
        <dbReference type="ARBA" id="ARBA00001971"/>
    </source>
</evidence>
<keyword evidence="4 8" id="KW-0479">Metal-binding</keyword>
<dbReference type="EnsemblPlants" id="Bo4g137530.1">
    <property type="protein sequence ID" value="Bo4g137530.1"/>
    <property type="gene ID" value="Bo4g137530"/>
</dbReference>
<evidence type="ECO:0000256" key="6">
    <source>
        <dbReference type="ARBA" id="ARBA00023004"/>
    </source>
</evidence>
<evidence type="ECO:0000256" key="4">
    <source>
        <dbReference type="ARBA" id="ARBA00022723"/>
    </source>
</evidence>
<dbReference type="GO" id="GO:0005506">
    <property type="term" value="F:iron ion binding"/>
    <property type="evidence" value="ECO:0007669"/>
    <property type="project" value="InterPro"/>
</dbReference>
<evidence type="ECO:0008006" key="12">
    <source>
        <dbReference type="Google" id="ProtNLM"/>
    </source>
</evidence>
<dbReference type="GO" id="GO:0020037">
    <property type="term" value="F:heme binding"/>
    <property type="evidence" value="ECO:0007669"/>
    <property type="project" value="InterPro"/>
</dbReference>
<sequence>MCASPLCFIDTSTLYSRLACSPSSLFIWALLFLSEPLLQLTTLPLILIEDLRTKLFLCNNAIVIRHVMPKFLWKLQNRMELGQEKTLIEAGATFDRICAKYISAKREEIRSQGFDHDHSNGESEDLLTSHIKLDTSKYELLKPNDDKFLRDTILTFIAAGRDTISTALTWFFGLLLKHPYVEAKIHQEINTNLPKSRSSQERPWSAIDRKAYLNKLVYLHGALCEAMRLYPPVPFQRKSPIKSDVLPSGHKVDANSIIIIPIYVLGRMRSVWGDDTLEFKPERWISETGGLRHEPSFKFLAFNSGPRTCPGKHLAMTSMKAIIVEILQHYDVKLIEGQKIEPKPRLVLQMNHGLRVTLTKKYSS</sequence>
<reference evidence="10" key="2">
    <citation type="submission" date="2015-03" db="UniProtKB">
        <authorList>
            <consortium name="EnsemblPlants"/>
        </authorList>
    </citation>
    <scope>IDENTIFICATION</scope>
</reference>
<dbReference type="eggNOG" id="KOG0157">
    <property type="taxonomic scope" value="Eukaryota"/>
</dbReference>
<dbReference type="PANTHER" id="PTHR24296">
    <property type="entry name" value="CYTOCHROME P450"/>
    <property type="match status" value="1"/>
</dbReference>
<dbReference type="HOGENOM" id="CLU_001570_27_6_1"/>
<dbReference type="PROSITE" id="PS00086">
    <property type="entry name" value="CYTOCHROME_P450"/>
    <property type="match status" value="1"/>
</dbReference>
<comment type="similarity">
    <text evidence="2 9">Belongs to the cytochrome P450 family.</text>
</comment>
<dbReference type="Gene3D" id="1.10.630.10">
    <property type="entry name" value="Cytochrome P450"/>
    <property type="match status" value="1"/>
</dbReference>
<dbReference type="GO" id="GO:0004497">
    <property type="term" value="F:monooxygenase activity"/>
    <property type="evidence" value="ECO:0007669"/>
    <property type="project" value="UniProtKB-KW"/>
</dbReference>
<dbReference type="Proteomes" id="UP000032141">
    <property type="component" value="Chromosome C4"/>
</dbReference>
<dbReference type="GO" id="GO:0006629">
    <property type="term" value="P:lipid metabolic process"/>
    <property type="evidence" value="ECO:0007669"/>
    <property type="project" value="UniProtKB-ARBA"/>
</dbReference>
<dbReference type="PRINTS" id="PR00463">
    <property type="entry name" value="EP450I"/>
</dbReference>
<dbReference type="SUPFAM" id="SSF48264">
    <property type="entry name" value="Cytochrome P450"/>
    <property type="match status" value="1"/>
</dbReference>
<protein>
    <recommendedName>
        <fullName evidence="12">Cytochrome P450 family protein</fullName>
    </recommendedName>
</protein>
<evidence type="ECO:0000256" key="7">
    <source>
        <dbReference type="ARBA" id="ARBA00023033"/>
    </source>
</evidence>
<keyword evidence="5 9" id="KW-0560">Oxidoreductase</keyword>
<keyword evidence="6 8" id="KW-0408">Iron</keyword>
<name>A0A0D3BZQ5_BRAOL</name>
<dbReference type="AlphaFoldDB" id="A0A0D3BZQ5"/>
<dbReference type="OMA" id="CASPLCF"/>
<accession>A0A0D3BZQ5</accession>
<proteinExistence type="inferred from homology"/>
<dbReference type="InterPro" id="IPR036396">
    <property type="entry name" value="Cyt_P450_sf"/>
</dbReference>
<evidence type="ECO:0000256" key="3">
    <source>
        <dbReference type="ARBA" id="ARBA00022617"/>
    </source>
</evidence>
<keyword evidence="7 9" id="KW-0503">Monooxygenase</keyword>
<reference evidence="10 11" key="1">
    <citation type="journal article" date="2014" name="Genome Biol.">
        <title>Transcriptome and methylome profiling reveals relics of genome dominance in the mesopolyploid Brassica oleracea.</title>
        <authorList>
            <person name="Parkin I.A."/>
            <person name="Koh C."/>
            <person name="Tang H."/>
            <person name="Robinson S.J."/>
            <person name="Kagale S."/>
            <person name="Clarke W.E."/>
            <person name="Town C.D."/>
            <person name="Nixon J."/>
            <person name="Krishnakumar V."/>
            <person name="Bidwell S.L."/>
            <person name="Denoeud F."/>
            <person name="Belcram H."/>
            <person name="Links M.G."/>
            <person name="Just J."/>
            <person name="Clarke C."/>
            <person name="Bender T."/>
            <person name="Huebert T."/>
            <person name="Mason A.S."/>
            <person name="Pires J.C."/>
            <person name="Barker G."/>
            <person name="Moore J."/>
            <person name="Walley P.G."/>
            <person name="Manoli S."/>
            <person name="Batley J."/>
            <person name="Edwards D."/>
            <person name="Nelson M.N."/>
            <person name="Wang X."/>
            <person name="Paterson A.H."/>
            <person name="King G."/>
            <person name="Bancroft I."/>
            <person name="Chalhoub B."/>
            <person name="Sharpe A.G."/>
        </authorList>
    </citation>
    <scope>NUCLEOTIDE SEQUENCE</scope>
    <source>
        <strain evidence="10 11">cv. TO1000</strain>
    </source>
</reference>
<dbReference type="InterPro" id="IPR017972">
    <property type="entry name" value="Cyt_P450_CS"/>
</dbReference>
<evidence type="ECO:0000256" key="2">
    <source>
        <dbReference type="ARBA" id="ARBA00010617"/>
    </source>
</evidence>
<evidence type="ECO:0000256" key="9">
    <source>
        <dbReference type="RuleBase" id="RU000461"/>
    </source>
</evidence>
<dbReference type="PRINTS" id="PR00385">
    <property type="entry name" value="P450"/>
</dbReference>
<dbReference type="SMR" id="A0A0D3BZQ5"/>
<feature type="binding site" description="axial binding residue" evidence="8">
    <location>
        <position position="309"/>
    </location>
    <ligand>
        <name>heme</name>
        <dbReference type="ChEBI" id="CHEBI:30413"/>
    </ligand>
    <ligandPart>
        <name>Fe</name>
        <dbReference type="ChEBI" id="CHEBI:18248"/>
    </ligandPart>
</feature>
<keyword evidence="11" id="KW-1185">Reference proteome</keyword>
<organism evidence="10 11">
    <name type="scientific">Brassica oleracea var. oleracea</name>
    <dbReference type="NCBI Taxonomy" id="109376"/>
    <lineage>
        <taxon>Eukaryota</taxon>
        <taxon>Viridiplantae</taxon>
        <taxon>Streptophyta</taxon>
        <taxon>Embryophyta</taxon>
        <taxon>Tracheophyta</taxon>
        <taxon>Spermatophyta</taxon>
        <taxon>Magnoliopsida</taxon>
        <taxon>eudicotyledons</taxon>
        <taxon>Gunneridae</taxon>
        <taxon>Pentapetalae</taxon>
        <taxon>rosids</taxon>
        <taxon>malvids</taxon>
        <taxon>Brassicales</taxon>
        <taxon>Brassicaceae</taxon>
        <taxon>Brassiceae</taxon>
        <taxon>Brassica</taxon>
    </lineage>
</organism>
<dbReference type="Gramene" id="Bo4g137530.1">
    <property type="protein sequence ID" value="Bo4g137530.1"/>
    <property type="gene ID" value="Bo4g137530"/>
</dbReference>
<dbReference type="InterPro" id="IPR002401">
    <property type="entry name" value="Cyt_P450_E_grp-I"/>
</dbReference>
<keyword evidence="3 8" id="KW-0349">Heme</keyword>
<evidence type="ECO:0000256" key="8">
    <source>
        <dbReference type="PIRSR" id="PIRSR602401-1"/>
    </source>
</evidence>
<dbReference type="STRING" id="109376.A0A0D3BZQ5"/>
<dbReference type="InterPro" id="IPR001128">
    <property type="entry name" value="Cyt_P450"/>
</dbReference>
<dbReference type="Pfam" id="PF00067">
    <property type="entry name" value="p450"/>
    <property type="match status" value="1"/>
</dbReference>
<evidence type="ECO:0000313" key="11">
    <source>
        <dbReference type="Proteomes" id="UP000032141"/>
    </source>
</evidence>
<evidence type="ECO:0000313" key="10">
    <source>
        <dbReference type="EnsemblPlants" id="Bo4g137530.1"/>
    </source>
</evidence>